<reference evidence="1" key="1">
    <citation type="submission" date="2021-06" db="EMBL/GenBank/DDBJ databases">
        <authorList>
            <person name="Kallberg Y."/>
            <person name="Tangrot J."/>
            <person name="Rosling A."/>
        </authorList>
    </citation>
    <scope>NUCLEOTIDE SEQUENCE</scope>
    <source>
        <strain evidence="1">MA461A</strain>
    </source>
</reference>
<organism evidence="1 2">
    <name type="scientific">Racocetra persica</name>
    <dbReference type="NCBI Taxonomy" id="160502"/>
    <lineage>
        <taxon>Eukaryota</taxon>
        <taxon>Fungi</taxon>
        <taxon>Fungi incertae sedis</taxon>
        <taxon>Mucoromycota</taxon>
        <taxon>Glomeromycotina</taxon>
        <taxon>Glomeromycetes</taxon>
        <taxon>Diversisporales</taxon>
        <taxon>Gigasporaceae</taxon>
        <taxon>Racocetra</taxon>
    </lineage>
</organism>
<comment type="caution">
    <text evidence="1">The sequence shown here is derived from an EMBL/GenBank/DDBJ whole genome shotgun (WGS) entry which is preliminary data.</text>
</comment>
<keyword evidence="2" id="KW-1185">Reference proteome</keyword>
<feature type="non-terminal residue" evidence="1">
    <location>
        <position position="41"/>
    </location>
</feature>
<gene>
    <name evidence="1" type="ORF">RPERSI_LOCUS35199</name>
</gene>
<name>A0ACA9STH3_9GLOM</name>
<evidence type="ECO:0000313" key="1">
    <source>
        <dbReference type="EMBL" id="CAG8848588.1"/>
    </source>
</evidence>
<feature type="non-terminal residue" evidence="1">
    <location>
        <position position="1"/>
    </location>
</feature>
<proteinExistence type="predicted"/>
<evidence type="ECO:0000313" key="2">
    <source>
        <dbReference type="Proteomes" id="UP000789920"/>
    </source>
</evidence>
<sequence>ALTCASKIFNELSYSKVIVTDWELVLMRAINKIFFNTQHIL</sequence>
<dbReference type="Proteomes" id="UP000789920">
    <property type="component" value="Unassembled WGS sequence"/>
</dbReference>
<dbReference type="EMBL" id="CAJVQC010161490">
    <property type="protein sequence ID" value="CAG8848588.1"/>
    <property type="molecule type" value="Genomic_DNA"/>
</dbReference>
<accession>A0ACA9STH3</accession>
<protein>
    <submittedName>
        <fullName evidence="1">20977_t:CDS:1</fullName>
    </submittedName>
</protein>